<sequence>MNNMNCHFEQREKSPIQYFVLMLCTVIFTSACTNKTSGFDDSQVFRYNQHANLTTLDPAFAKDLRTIWAVSQLFNGLVQLDDSLHVQPDIAKTWTISEDGKTYEFILRKDVKFHKHESLGKDSTRNVIASDFEYSFNRLLDPKVASPGKWVLDFVDTFNAKNDSTFTIQLKRPFPPFLSLLSMQYCSVVPKEAVDYFGSEFRANPIGTGPFQFKLWVENIKLVFRKNHHYYEKDADGNQLPYLEAVSTTFLPDKQSEFLQFIQGNLDFLNSIDASYKDNILTSKGTLQQRYADEINMVIGPYLNTEYLGVYLDAEEKETNSEKLRKAMNYGFDRVKMIKYLRNGIGTPGVNGFIPKGLPSFNHMKGYTYQPEKAKKLIHEYIAETGNKNPSITISTNSQYQDMCEFIQREMQKIGLKVAVDVMPPSTLREQKVNGKLSIFRGSWVADYPDAENYLFIFHSKNFSPNGPNYTHYNNKEFDDLLEKAINTTNTEDRHRLYQKMDSLLMSSAPVIPLYYDEVVRFTHKNIKGLGINPINHLNLKRVRKLKN</sequence>
<comment type="subcellular location">
    <subcellularLocation>
        <location evidence="1">Cell envelope</location>
    </subcellularLocation>
</comment>
<protein>
    <submittedName>
        <fullName evidence="6">ABC transporter substrate-binding protein</fullName>
    </submittedName>
</protein>
<evidence type="ECO:0000256" key="1">
    <source>
        <dbReference type="ARBA" id="ARBA00004196"/>
    </source>
</evidence>
<comment type="caution">
    <text evidence="6">The sequence shown here is derived from an EMBL/GenBank/DDBJ whole genome shotgun (WGS) entry which is preliminary data.</text>
</comment>
<dbReference type="PIRSF" id="PIRSF002741">
    <property type="entry name" value="MppA"/>
    <property type="match status" value="1"/>
</dbReference>
<dbReference type="Gene3D" id="3.40.190.10">
    <property type="entry name" value="Periplasmic binding protein-like II"/>
    <property type="match status" value="1"/>
</dbReference>
<feature type="domain" description="Solute-binding protein family 5" evidence="5">
    <location>
        <begin position="86"/>
        <end position="462"/>
    </location>
</feature>
<dbReference type="Gene3D" id="3.10.105.10">
    <property type="entry name" value="Dipeptide-binding Protein, Domain 3"/>
    <property type="match status" value="1"/>
</dbReference>
<gene>
    <name evidence="6" type="ORF">RQM59_06785</name>
</gene>
<evidence type="ECO:0000256" key="4">
    <source>
        <dbReference type="ARBA" id="ARBA00022729"/>
    </source>
</evidence>
<dbReference type="EMBL" id="JAVTTO010000002">
    <property type="protein sequence ID" value="MDT7832079.1"/>
    <property type="molecule type" value="Genomic_DNA"/>
</dbReference>
<accession>A0ABU3LEE5</accession>
<organism evidence="6 7">
    <name type="scientific">Asprobacillus argus</name>
    <dbReference type="NCBI Taxonomy" id="3076534"/>
    <lineage>
        <taxon>Bacteria</taxon>
        <taxon>Pseudomonadati</taxon>
        <taxon>Bacteroidota</taxon>
        <taxon>Flavobacteriia</taxon>
        <taxon>Flavobacteriales</taxon>
        <taxon>Flavobacteriaceae</taxon>
        <taxon>Asprobacillus</taxon>
    </lineage>
</organism>
<dbReference type="InterPro" id="IPR023765">
    <property type="entry name" value="SBP_5_CS"/>
</dbReference>
<reference evidence="6 7" key="1">
    <citation type="submission" date="2023-09" db="EMBL/GenBank/DDBJ databases">
        <title>Novel taxa isolated from Blanes Bay.</title>
        <authorList>
            <person name="Rey-Velasco X."/>
            <person name="Lucena T."/>
        </authorList>
    </citation>
    <scope>NUCLEOTIDE SEQUENCE [LARGE SCALE GENOMIC DNA]</scope>
    <source>
        <strain evidence="6 7">S356</strain>
    </source>
</reference>
<keyword evidence="7" id="KW-1185">Reference proteome</keyword>
<dbReference type="CDD" id="cd00995">
    <property type="entry name" value="PBP2_NikA_DppA_OppA_like"/>
    <property type="match status" value="1"/>
</dbReference>
<dbReference type="Pfam" id="PF00496">
    <property type="entry name" value="SBP_bac_5"/>
    <property type="match status" value="1"/>
</dbReference>
<dbReference type="Proteomes" id="UP001257277">
    <property type="component" value="Unassembled WGS sequence"/>
</dbReference>
<proteinExistence type="inferred from homology"/>
<evidence type="ECO:0000313" key="7">
    <source>
        <dbReference type="Proteomes" id="UP001257277"/>
    </source>
</evidence>
<name>A0ABU3LEE5_9FLAO</name>
<dbReference type="PANTHER" id="PTHR30290">
    <property type="entry name" value="PERIPLASMIC BINDING COMPONENT OF ABC TRANSPORTER"/>
    <property type="match status" value="1"/>
</dbReference>
<dbReference type="PANTHER" id="PTHR30290:SF10">
    <property type="entry name" value="PERIPLASMIC OLIGOPEPTIDE-BINDING PROTEIN-RELATED"/>
    <property type="match status" value="1"/>
</dbReference>
<dbReference type="PROSITE" id="PS01040">
    <property type="entry name" value="SBP_BACTERIAL_5"/>
    <property type="match status" value="1"/>
</dbReference>
<evidence type="ECO:0000256" key="3">
    <source>
        <dbReference type="ARBA" id="ARBA00022448"/>
    </source>
</evidence>
<dbReference type="InterPro" id="IPR030678">
    <property type="entry name" value="Peptide/Ni-bd"/>
</dbReference>
<dbReference type="InterPro" id="IPR039424">
    <property type="entry name" value="SBP_5"/>
</dbReference>
<evidence type="ECO:0000256" key="2">
    <source>
        <dbReference type="ARBA" id="ARBA00005695"/>
    </source>
</evidence>
<dbReference type="RefSeq" id="WP_349241330.1">
    <property type="nucleotide sequence ID" value="NZ_JAVTTO010000002.1"/>
</dbReference>
<keyword evidence="4" id="KW-0732">Signal</keyword>
<dbReference type="InterPro" id="IPR000914">
    <property type="entry name" value="SBP_5_dom"/>
</dbReference>
<dbReference type="SUPFAM" id="SSF53850">
    <property type="entry name" value="Periplasmic binding protein-like II"/>
    <property type="match status" value="1"/>
</dbReference>
<keyword evidence="3" id="KW-0813">Transport</keyword>
<dbReference type="Gene3D" id="3.90.76.10">
    <property type="entry name" value="Dipeptide-binding Protein, Domain 1"/>
    <property type="match status" value="1"/>
</dbReference>
<comment type="similarity">
    <text evidence="2">Belongs to the bacterial solute-binding protein 5 family.</text>
</comment>
<evidence type="ECO:0000259" key="5">
    <source>
        <dbReference type="Pfam" id="PF00496"/>
    </source>
</evidence>
<evidence type="ECO:0000313" key="6">
    <source>
        <dbReference type="EMBL" id="MDT7832079.1"/>
    </source>
</evidence>